<organism evidence="1">
    <name type="scientific">Lepeophtheirus salmonis</name>
    <name type="common">Salmon louse</name>
    <name type="synonym">Caligus salmonis</name>
    <dbReference type="NCBI Taxonomy" id="72036"/>
    <lineage>
        <taxon>Eukaryota</taxon>
        <taxon>Metazoa</taxon>
        <taxon>Ecdysozoa</taxon>
        <taxon>Arthropoda</taxon>
        <taxon>Crustacea</taxon>
        <taxon>Multicrustacea</taxon>
        <taxon>Hexanauplia</taxon>
        <taxon>Copepoda</taxon>
        <taxon>Siphonostomatoida</taxon>
        <taxon>Caligidae</taxon>
        <taxon>Lepeophtheirus</taxon>
    </lineage>
</organism>
<reference evidence="1" key="1">
    <citation type="submission" date="2014-05" db="EMBL/GenBank/DDBJ databases">
        <authorList>
            <person name="Chronopoulou M."/>
        </authorList>
    </citation>
    <scope>NUCLEOTIDE SEQUENCE</scope>
    <source>
        <tissue evidence="1">Whole organism</tissue>
    </source>
</reference>
<proteinExistence type="predicted"/>
<evidence type="ECO:0000313" key="1">
    <source>
        <dbReference type="EMBL" id="CDW39119.1"/>
    </source>
</evidence>
<accession>A0A0K2ULH5</accession>
<name>A0A0K2ULH5_LEPSM</name>
<dbReference type="AlphaFoldDB" id="A0A0K2ULH5"/>
<dbReference type="EMBL" id="HACA01021758">
    <property type="protein sequence ID" value="CDW39119.1"/>
    <property type="molecule type" value="Transcribed_RNA"/>
</dbReference>
<sequence length="130" mass="14690">MVAKRPQTTTMTAKEQKIANLLRGHHSVMKIADIVYCSVELVRKVRRLINSGKCLSRLTVGGRYKRIATEHFLISVSFEIEASPTTHEKVFANNFNIRKGTIRNAVKKLGAYSYVYGKRQIHNNSSLVQG</sequence>
<protein>
    <submittedName>
        <fullName evidence="1">Uncharacterized protein</fullName>
    </submittedName>
</protein>